<proteinExistence type="predicted"/>
<feature type="compositionally biased region" description="Polar residues" evidence="1">
    <location>
        <begin position="52"/>
        <end position="61"/>
    </location>
</feature>
<feature type="region of interest" description="Disordered" evidence="1">
    <location>
        <begin position="47"/>
        <end position="140"/>
    </location>
</feature>
<feature type="non-terminal residue" evidence="2">
    <location>
        <position position="1"/>
    </location>
</feature>
<protein>
    <submittedName>
        <fullName evidence="2">Uncharacterized protein</fullName>
    </submittedName>
</protein>
<evidence type="ECO:0000256" key="1">
    <source>
        <dbReference type="SAM" id="MobiDB-lite"/>
    </source>
</evidence>
<name>A0A7J6R9S1_PEROL</name>
<dbReference type="Proteomes" id="UP000574390">
    <property type="component" value="Unassembled WGS sequence"/>
</dbReference>
<reference evidence="2 3" key="1">
    <citation type="submission" date="2020-04" db="EMBL/GenBank/DDBJ databases">
        <title>Perkinsus olseni comparative genomics.</title>
        <authorList>
            <person name="Bogema D.R."/>
        </authorList>
    </citation>
    <scope>NUCLEOTIDE SEQUENCE [LARGE SCALE GENOMIC DNA]</scope>
    <source>
        <strain evidence="2">ATCC PRA-205</strain>
    </source>
</reference>
<sequence>MGTWMKSVFHRSALYRALYRLRLSTLVGRRPRRLTVCRAPGVVCLPDRESSRVAQADSSFVDSGEEEKGKVRFGSNGKGERGSDSGAEEGGSGVATVTERKESVDGDDYDEQQLAEGSEGGKGDHGESEEVQVDELKESG</sequence>
<comment type="caution">
    <text evidence="2">The sequence shown here is derived from an EMBL/GenBank/DDBJ whole genome shotgun (WGS) entry which is preliminary data.</text>
</comment>
<dbReference type="EMBL" id="JABANM010023738">
    <property type="protein sequence ID" value="KAF4717394.1"/>
    <property type="molecule type" value="Genomic_DNA"/>
</dbReference>
<gene>
    <name evidence="2" type="ORF">FOZ62_020390</name>
</gene>
<evidence type="ECO:0000313" key="3">
    <source>
        <dbReference type="Proteomes" id="UP000574390"/>
    </source>
</evidence>
<feature type="compositionally biased region" description="Basic and acidic residues" evidence="1">
    <location>
        <begin position="119"/>
        <end position="140"/>
    </location>
</feature>
<organism evidence="2 3">
    <name type="scientific">Perkinsus olseni</name>
    <name type="common">Perkinsus atlanticus</name>
    <dbReference type="NCBI Taxonomy" id="32597"/>
    <lineage>
        <taxon>Eukaryota</taxon>
        <taxon>Sar</taxon>
        <taxon>Alveolata</taxon>
        <taxon>Perkinsozoa</taxon>
        <taxon>Perkinsea</taxon>
        <taxon>Perkinsida</taxon>
        <taxon>Perkinsidae</taxon>
        <taxon>Perkinsus</taxon>
    </lineage>
</organism>
<dbReference type="AlphaFoldDB" id="A0A7J6R9S1"/>
<evidence type="ECO:0000313" key="2">
    <source>
        <dbReference type="EMBL" id="KAF4717394.1"/>
    </source>
</evidence>
<accession>A0A7J6R9S1</accession>